<proteinExistence type="predicted"/>
<organism evidence="1 2">
    <name type="scientific">Sulfitobacter donghicola DSW-25 = KCTC 12864 = JCM 14565</name>
    <dbReference type="NCBI Taxonomy" id="1300350"/>
    <lineage>
        <taxon>Bacteria</taxon>
        <taxon>Pseudomonadati</taxon>
        <taxon>Pseudomonadota</taxon>
        <taxon>Alphaproteobacteria</taxon>
        <taxon>Rhodobacterales</taxon>
        <taxon>Roseobacteraceae</taxon>
        <taxon>Sulfitobacter</taxon>
    </lineage>
</organism>
<keyword evidence="2" id="KW-1185">Reference proteome</keyword>
<dbReference type="Gene3D" id="2.150.10.10">
    <property type="entry name" value="Serralysin-like metalloprotease, C-terminal"/>
    <property type="match status" value="1"/>
</dbReference>
<sequence length="148" mass="15446">QITGTDEDDILLGSHLDDVLDGGAGNDILLADGGRNILLGGGENDRFVADTGTHLINGGAGASDKVLITDYYDLSALSGAQGRIVYDGFDAVVEMEDVEEIWFDTRIFGGSLTIRSTLDLFGAPTPKQNGAAANDVLTGTDARDWLGG</sequence>
<dbReference type="AlphaFoldDB" id="A0A073IBK3"/>
<comment type="caution">
    <text evidence="1">The sequence shown here is derived from an EMBL/GenBank/DDBJ whole genome shotgun (WGS) entry which is preliminary data.</text>
</comment>
<evidence type="ECO:0008006" key="3">
    <source>
        <dbReference type="Google" id="ProtNLM"/>
    </source>
</evidence>
<feature type="non-terminal residue" evidence="1">
    <location>
        <position position="1"/>
    </location>
</feature>
<dbReference type="EMBL" id="JAMC01000062">
    <property type="protein sequence ID" value="KEJ87693.1"/>
    <property type="molecule type" value="Genomic_DNA"/>
</dbReference>
<dbReference type="STRING" id="1300350.Z948_45"/>
<accession>A0A073IBK3</accession>
<feature type="non-terminal residue" evidence="1">
    <location>
        <position position="148"/>
    </location>
</feature>
<reference evidence="1 2" key="1">
    <citation type="submission" date="2014-01" db="EMBL/GenBank/DDBJ databases">
        <title>Sulfitobacter donghicola JCM 14565 Genome Sequencing.</title>
        <authorList>
            <person name="Lai Q."/>
            <person name="Hong Z."/>
        </authorList>
    </citation>
    <scope>NUCLEOTIDE SEQUENCE [LARGE SCALE GENOMIC DNA]</scope>
    <source>
        <strain evidence="1 2">JCM 14565</strain>
    </source>
</reference>
<evidence type="ECO:0000313" key="1">
    <source>
        <dbReference type="EMBL" id="KEJ87693.1"/>
    </source>
</evidence>
<dbReference type="RefSeq" id="WP_368085764.1">
    <property type="nucleotide sequence ID" value="NZ_JAMC01000062.1"/>
</dbReference>
<protein>
    <recommendedName>
        <fullName evidence="3">Calcium-binding protein</fullName>
    </recommendedName>
</protein>
<dbReference type="Proteomes" id="UP000027734">
    <property type="component" value="Unassembled WGS sequence"/>
</dbReference>
<name>A0A073IBK3_9RHOB</name>
<dbReference type="InterPro" id="IPR011049">
    <property type="entry name" value="Serralysin-like_metalloprot_C"/>
</dbReference>
<dbReference type="SUPFAM" id="SSF51120">
    <property type="entry name" value="beta-Roll"/>
    <property type="match status" value="1"/>
</dbReference>
<evidence type="ECO:0000313" key="2">
    <source>
        <dbReference type="Proteomes" id="UP000027734"/>
    </source>
</evidence>
<gene>
    <name evidence="1" type="ORF">DSW25_14625</name>
</gene>